<dbReference type="Gene3D" id="1.10.510.10">
    <property type="entry name" value="Transferase(Phosphotransferase) domain 1"/>
    <property type="match status" value="1"/>
</dbReference>
<dbReference type="InterPro" id="IPR017441">
    <property type="entry name" value="Protein_kinase_ATP_BS"/>
</dbReference>
<dbReference type="FunFam" id="1.10.510.10:FF:001512">
    <property type="entry name" value="Receptor tyrosine-protein kinase erbB-2"/>
    <property type="match status" value="1"/>
</dbReference>
<sequence>MPPPEMATNGTGDEAVFDRSDLAFLPFPRSNMLMVIPLTSECRVIYNMENMIGRGHYGTVYKGHLEFNDKDQPREQVAIKMLNTMQVSTDFHREIGIMRTLSHPNIVKSKYWAEKSHCIIMDFALDIANGMKYLSDMGLIHRDLAARNILVDHNGDGDCVKISDFGLAQFANSDGYYYAKSKRDIPIRWYSPEAISTCRFSSYSDVWSYGVTLFEMFSRGEEPNLVPIQTSQEDFLNRLQSGERLNRPASCPDFIYDLMQLCWHATPRSRPSFATIVDIITKEVATKVTHPTDGHQSPTNQPADAE</sequence>
<evidence type="ECO:0000256" key="8">
    <source>
        <dbReference type="ARBA" id="ARBA00051243"/>
    </source>
</evidence>
<dbReference type="GO" id="GO:0007424">
    <property type="term" value="P:open tracheal system development"/>
    <property type="evidence" value="ECO:0007669"/>
    <property type="project" value="EnsemblMetazoa"/>
</dbReference>
<dbReference type="GO" id="GO:0004715">
    <property type="term" value="F:non-membrane spanning protein tyrosine kinase activity"/>
    <property type="evidence" value="ECO:0007669"/>
    <property type="project" value="EnsemblMetazoa"/>
</dbReference>
<evidence type="ECO:0000256" key="4">
    <source>
        <dbReference type="ARBA" id="ARBA00022777"/>
    </source>
</evidence>
<dbReference type="GO" id="GO:0004714">
    <property type="term" value="F:transmembrane receptor protein tyrosine kinase activity"/>
    <property type="evidence" value="ECO:0007669"/>
    <property type="project" value="UniProtKB-EC"/>
</dbReference>
<dbReference type="SMR" id="B4IE15"/>
<dbReference type="SUPFAM" id="SSF56112">
    <property type="entry name" value="Protein kinase-like (PK-like)"/>
    <property type="match status" value="1"/>
</dbReference>
<evidence type="ECO:0000313" key="12">
    <source>
        <dbReference type="EMBL" id="EDW45823.1"/>
    </source>
</evidence>
<dbReference type="InterPro" id="IPR000719">
    <property type="entry name" value="Prot_kinase_dom"/>
</dbReference>
<dbReference type="GO" id="GO:0007481">
    <property type="term" value="P:haltere disc morphogenesis"/>
    <property type="evidence" value="ECO:0007669"/>
    <property type="project" value="EnsemblMetazoa"/>
</dbReference>
<evidence type="ECO:0000256" key="6">
    <source>
        <dbReference type="ARBA" id="ARBA00023136"/>
    </source>
</evidence>
<dbReference type="GO" id="GO:0016318">
    <property type="term" value="P:ommatidial rotation"/>
    <property type="evidence" value="ECO:0007669"/>
    <property type="project" value="EnsemblMetazoa"/>
</dbReference>
<name>B4IE15_DROSE</name>
<feature type="region of interest" description="Disordered" evidence="10">
    <location>
        <begin position="287"/>
        <end position="306"/>
    </location>
</feature>
<dbReference type="GO" id="GO:0042386">
    <property type="term" value="P:hemocyte differentiation"/>
    <property type="evidence" value="ECO:0007669"/>
    <property type="project" value="EnsemblMetazoa"/>
</dbReference>
<dbReference type="GO" id="GO:0001751">
    <property type="term" value="P:compound eye photoreceptor cell differentiation"/>
    <property type="evidence" value="ECO:0007669"/>
    <property type="project" value="EnsemblMetazoa"/>
</dbReference>
<keyword evidence="4" id="KW-0418">Kinase</keyword>
<dbReference type="GO" id="GO:0051607">
    <property type="term" value="P:defense response to virus"/>
    <property type="evidence" value="ECO:0007669"/>
    <property type="project" value="EnsemblMetazoa"/>
</dbReference>
<dbReference type="GO" id="GO:0035556">
    <property type="term" value="P:intracellular signal transduction"/>
    <property type="evidence" value="ECO:0007669"/>
    <property type="project" value="TreeGrafter"/>
</dbReference>
<dbReference type="GO" id="GO:0007478">
    <property type="term" value="P:leg disc morphogenesis"/>
    <property type="evidence" value="ECO:0007669"/>
    <property type="project" value="EnsemblMetazoa"/>
</dbReference>
<keyword evidence="2" id="KW-0808">Transferase</keyword>
<dbReference type="GO" id="GO:0016476">
    <property type="term" value="P:regulation of embryonic cell shape"/>
    <property type="evidence" value="ECO:0007669"/>
    <property type="project" value="EnsemblMetazoa"/>
</dbReference>
<dbReference type="GO" id="GO:0007616">
    <property type="term" value="P:long-term memory"/>
    <property type="evidence" value="ECO:0007669"/>
    <property type="project" value="EnsemblMetazoa"/>
</dbReference>
<keyword evidence="6" id="KW-0472">Membrane</keyword>
<dbReference type="GO" id="GO:0007259">
    <property type="term" value="P:cell surface receptor signaling pathway via JAK-STAT"/>
    <property type="evidence" value="ECO:0007669"/>
    <property type="project" value="EnsemblMetazoa"/>
</dbReference>
<evidence type="ECO:0000256" key="1">
    <source>
        <dbReference type="ARBA" id="ARBA00004308"/>
    </source>
</evidence>
<dbReference type="GO" id="GO:0035167">
    <property type="term" value="P:larval lymph gland hemopoiesis"/>
    <property type="evidence" value="ECO:0007669"/>
    <property type="project" value="EnsemblMetazoa"/>
</dbReference>
<dbReference type="GO" id="GO:0005126">
    <property type="term" value="F:cytokine receptor binding"/>
    <property type="evidence" value="ECO:0007669"/>
    <property type="project" value="EnsemblMetazoa"/>
</dbReference>
<dbReference type="InterPro" id="IPR008266">
    <property type="entry name" value="Tyr_kinase_AS"/>
</dbReference>
<feature type="domain" description="Protein kinase" evidence="11">
    <location>
        <begin position="46"/>
        <end position="293"/>
    </location>
</feature>
<dbReference type="AlphaFoldDB" id="B4IE15"/>
<dbReference type="GO" id="GO:0060031">
    <property type="term" value="P:mediolateral intercalation"/>
    <property type="evidence" value="ECO:0007669"/>
    <property type="project" value="EnsemblMetazoa"/>
</dbReference>
<evidence type="ECO:0000256" key="7">
    <source>
        <dbReference type="ARBA" id="ARBA00023137"/>
    </source>
</evidence>
<evidence type="ECO:0000256" key="10">
    <source>
        <dbReference type="SAM" id="MobiDB-lite"/>
    </source>
</evidence>
<dbReference type="GO" id="GO:0005524">
    <property type="term" value="F:ATP binding"/>
    <property type="evidence" value="ECO:0007669"/>
    <property type="project" value="UniProtKB-UniRule"/>
</dbReference>
<dbReference type="GO" id="GO:0071907">
    <property type="term" value="P:determination of digestive tract left/right asymmetry"/>
    <property type="evidence" value="ECO:0007669"/>
    <property type="project" value="EnsemblMetazoa"/>
</dbReference>
<keyword evidence="5 9" id="KW-0067">ATP-binding</keyword>
<evidence type="ECO:0000313" key="13">
    <source>
        <dbReference type="Proteomes" id="UP000001292"/>
    </source>
</evidence>
<gene>
    <name evidence="12" type="primary">Dsec\GM11244</name>
    <name evidence="12" type="ORF">Dsec_GM11244</name>
</gene>
<reference evidence="12 13" key="1">
    <citation type="journal article" date="2007" name="Nature">
        <title>Evolution of genes and genomes on the Drosophila phylogeny.</title>
        <authorList>
            <consortium name="Drosophila 12 Genomes Consortium"/>
            <person name="Clark A.G."/>
            <person name="Eisen M.B."/>
            <person name="Smith D.R."/>
            <person name="Bergman C.M."/>
            <person name="Oliver B."/>
            <person name="Markow T.A."/>
            <person name="Kaufman T.C."/>
            <person name="Kellis M."/>
            <person name="Gelbart W."/>
            <person name="Iyer V.N."/>
            <person name="Pollard D.A."/>
            <person name="Sackton T.B."/>
            <person name="Larracuente A.M."/>
            <person name="Singh N.D."/>
            <person name="Abad J.P."/>
            <person name="Abt D.N."/>
            <person name="Adryan B."/>
            <person name="Aguade M."/>
            <person name="Akashi H."/>
            <person name="Anderson W.W."/>
            <person name="Aquadro C.F."/>
            <person name="Ardell D.H."/>
            <person name="Arguello R."/>
            <person name="Artieri C.G."/>
            <person name="Barbash D.A."/>
            <person name="Barker D."/>
            <person name="Barsanti P."/>
            <person name="Batterham P."/>
            <person name="Batzoglou S."/>
            <person name="Begun D."/>
            <person name="Bhutkar A."/>
            <person name="Blanco E."/>
            <person name="Bosak S.A."/>
            <person name="Bradley R.K."/>
            <person name="Brand A.D."/>
            <person name="Brent M.R."/>
            <person name="Brooks A.N."/>
            <person name="Brown R.H."/>
            <person name="Butlin R.K."/>
            <person name="Caggese C."/>
            <person name="Calvi B.R."/>
            <person name="Bernardo de Carvalho A."/>
            <person name="Caspi A."/>
            <person name="Castrezana S."/>
            <person name="Celniker S.E."/>
            <person name="Chang J.L."/>
            <person name="Chapple C."/>
            <person name="Chatterji S."/>
            <person name="Chinwalla A."/>
            <person name="Civetta A."/>
            <person name="Clifton S.W."/>
            <person name="Comeron J.M."/>
            <person name="Costello J.C."/>
            <person name="Coyne J.A."/>
            <person name="Daub J."/>
            <person name="David R.G."/>
            <person name="Delcher A.L."/>
            <person name="Delehaunty K."/>
            <person name="Do C.B."/>
            <person name="Ebling H."/>
            <person name="Edwards K."/>
            <person name="Eickbush T."/>
            <person name="Evans J.D."/>
            <person name="Filipski A."/>
            <person name="Findeiss S."/>
            <person name="Freyhult E."/>
            <person name="Fulton L."/>
            <person name="Fulton R."/>
            <person name="Garcia A.C."/>
            <person name="Gardiner A."/>
            <person name="Garfield D.A."/>
            <person name="Garvin B.E."/>
            <person name="Gibson G."/>
            <person name="Gilbert D."/>
            <person name="Gnerre S."/>
            <person name="Godfrey J."/>
            <person name="Good R."/>
            <person name="Gotea V."/>
            <person name="Gravely B."/>
            <person name="Greenberg A.J."/>
            <person name="Griffiths-Jones S."/>
            <person name="Gross S."/>
            <person name="Guigo R."/>
            <person name="Gustafson E.A."/>
            <person name="Haerty W."/>
            <person name="Hahn M.W."/>
            <person name="Halligan D.L."/>
            <person name="Halpern A.L."/>
            <person name="Halter G.M."/>
            <person name="Han M.V."/>
            <person name="Heger A."/>
            <person name="Hillier L."/>
            <person name="Hinrichs A.S."/>
            <person name="Holmes I."/>
            <person name="Hoskins R.A."/>
            <person name="Hubisz M.J."/>
            <person name="Hultmark D."/>
            <person name="Huntley M.A."/>
            <person name="Jaffe D.B."/>
            <person name="Jagadeeshan S."/>
            <person name="Jeck W.R."/>
            <person name="Johnson J."/>
            <person name="Jones C.D."/>
            <person name="Jordan W.C."/>
            <person name="Karpen G.H."/>
            <person name="Kataoka E."/>
            <person name="Keightley P.D."/>
            <person name="Kheradpour P."/>
            <person name="Kirkness E.F."/>
            <person name="Koerich L.B."/>
            <person name="Kristiansen K."/>
            <person name="Kudrna D."/>
            <person name="Kulathinal R.J."/>
            <person name="Kumar S."/>
            <person name="Kwok R."/>
            <person name="Lander E."/>
            <person name="Langley C.H."/>
            <person name="Lapoint R."/>
            <person name="Lazzaro B.P."/>
            <person name="Lee S.J."/>
            <person name="Levesque L."/>
            <person name="Li R."/>
            <person name="Lin C.F."/>
            <person name="Lin M.F."/>
            <person name="Lindblad-Toh K."/>
            <person name="Llopart A."/>
            <person name="Long M."/>
            <person name="Low L."/>
            <person name="Lozovsky E."/>
            <person name="Lu J."/>
            <person name="Luo M."/>
            <person name="Machado C.A."/>
            <person name="Makalowski W."/>
            <person name="Marzo M."/>
            <person name="Matsuda M."/>
            <person name="Matzkin L."/>
            <person name="McAllister B."/>
            <person name="McBride C.S."/>
            <person name="McKernan B."/>
            <person name="McKernan K."/>
            <person name="Mendez-Lago M."/>
            <person name="Minx P."/>
            <person name="Mollenhauer M.U."/>
            <person name="Montooth K."/>
            <person name="Mount S.M."/>
            <person name="Mu X."/>
            <person name="Myers E."/>
            <person name="Negre B."/>
            <person name="Newfeld S."/>
            <person name="Nielsen R."/>
            <person name="Noor M.A."/>
            <person name="O'Grady P."/>
            <person name="Pachter L."/>
            <person name="Papaceit M."/>
            <person name="Parisi M.J."/>
            <person name="Parisi M."/>
            <person name="Parts L."/>
            <person name="Pedersen J.S."/>
            <person name="Pesole G."/>
            <person name="Phillippy A.M."/>
            <person name="Ponting C.P."/>
            <person name="Pop M."/>
            <person name="Porcelli D."/>
            <person name="Powell J.R."/>
            <person name="Prohaska S."/>
            <person name="Pruitt K."/>
            <person name="Puig M."/>
            <person name="Quesneville H."/>
            <person name="Ram K.R."/>
            <person name="Rand D."/>
            <person name="Rasmussen M.D."/>
            <person name="Reed L.K."/>
            <person name="Reenan R."/>
            <person name="Reily A."/>
            <person name="Remington K.A."/>
            <person name="Rieger T.T."/>
            <person name="Ritchie M.G."/>
            <person name="Robin C."/>
            <person name="Rogers Y.H."/>
            <person name="Rohde C."/>
            <person name="Rozas J."/>
            <person name="Rubenfield M.J."/>
            <person name="Ruiz A."/>
            <person name="Russo S."/>
            <person name="Salzberg S.L."/>
            <person name="Sanchez-Gracia A."/>
            <person name="Saranga D.J."/>
            <person name="Sato H."/>
            <person name="Schaeffer S.W."/>
            <person name="Schatz M.C."/>
            <person name="Schlenke T."/>
            <person name="Schwartz R."/>
            <person name="Segarra C."/>
            <person name="Singh R.S."/>
            <person name="Sirot L."/>
            <person name="Sirota M."/>
            <person name="Sisneros N.B."/>
            <person name="Smith C.D."/>
            <person name="Smith T.F."/>
            <person name="Spieth J."/>
            <person name="Stage D.E."/>
            <person name="Stark A."/>
            <person name="Stephan W."/>
            <person name="Strausberg R.L."/>
            <person name="Strempel S."/>
            <person name="Sturgill D."/>
            <person name="Sutton G."/>
            <person name="Sutton G.G."/>
            <person name="Tao W."/>
            <person name="Teichmann S."/>
            <person name="Tobari Y.N."/>
            <person name="Tomimura Y."/>
            <person name="Tsolas J.M."/>
            <person name="Valente V.L."/>
            <person name="Venter E."/>
            <person name="Venter J.C."/>
            <person name="Vicario S."/>
            <person name="Vieira F.G."/>
            <person name="Vilella A.J."/>
            <person name="Villasante A."/>
            <person name="Walenz B."/>
            <person name="Wang J."/>
            <person name="Wasserman M."/>
            <person name="Watts T."/>
            <person name="Wilson D."/>
            <person name="Wilson R.K."/>
            <person name="Wing R.A."/>
            <person name="Wolfner M.F."/>
            <person name="Wong A."/>
            <person name="Wong G.K."/>
            <person name="Wu C.I."/>
            <person name="Wu G."/>
            <person name="Yamamoto D."/>
            <person name="Yang H.P."/>
            <person name="Yang S.P."/>
            <person name="Yorke J.A."/>
            <person name="Yoshida K."/>
            <person name="Zdobnov E."/>
            <person name="Zhang P."/>
            <person name="Zhang Y."/>
            <person name="Zimin A.V."/>
            <person name="Baldwin J."/>
            <person name="Abdouelleil A."/>
            <person name="Abdulkadir J."/>
            <person name="Abebe A."/>
            <person name="Abera B."/>
            <person name="Abreu J."/>
            <person name="Acer S.C."/>
            <person name="Aftuck L."/>
            <person name="Alexander A."/>
            <person name="An P."/>
            <person name="Anderson E."/>
            <person name="Anderson S."/>
            <person name="Arachi H."/>
            <person name="Azer M."/>
            <person name="Bachantsang P."/>
            <person name="Barry A."/>
            <person name="Bayul T."/>
            <person name="Berlin A."/>
            <person name="Bessette D."/>
            <person name="Bloom T."/>
            <person name="Blye J."/>
            <person name="Boguslavskiy L."/>
            <person name="Bonnet C."/>
            <person name="Boukhgalter B."/>
            <person name="Bourzgui I."/>
            <person name="Brown A."/>
            <person name="Cahill P."/>
            <person name="Channer S."/>
            <person name="Cheshatsang Y."/>
            <person name="Chuda L."/>
            <person name="Citroen M."/>
            <person name="Collymore A."/>
            <person name="Cooke P."/>
            <person name="Costello M."/>
            <person name="D'Aco K."/>
            <person name="Daza R."/>
            <person name="De Haan G."/>
            <person name="DeGray S."/>
            <person name="DeMaso C."/>
            <person name="Dhargay N."/>
            <person name="Dooley K."/>
            <person name="Dooley E."/>
            <person name="Doricent M."/>
            <person name="Dorje P."/>
            <person name="Dorjee K."/>
            <person name="Dupes A."/>
            <person name="Elong R."/>
            <person name="Falk J."/>
            <person name="Farina A."/>
            <person name="Faro S."/>
            <person name="Ferguson D."/>
            <person name="Fisher S."/>
            <person name="Foley C.D."/>
            <person name="Franke A."/>
            <person name="Friedrich D."/>
            <person name="Gadbois L."/>
            <person name="Gearin G."/>
            <person name="Gearin C.R."/>
            <person name="Giannoukos G."/>
            <person name="Goode T."/>
            <person name="Graham J."/>
            <person name="Grandbois E."/>
            <person name="Grewal S."/>
            <person name="Gyaltsen K."/>
            <person name="Hafez N."/>
            <person name="Hagos B."/>
            <person name="Hall J."/>
            <person name="Henson C."/>
            <person name="Hollinger A."/>
            <person name="Honan T."/>
            <person name="Huard M.D."/>
            <person name="Hughes L."/>
            <person name="Hurhula B."/>
            <person name="Husby M.E."/>
            <person name="Kamat A."/>
            <person name="Kanga B."/>
            <person name="Kashin S."/>
            <person name="Khazanovich D."/>
            <person name="Kisner P."/>
            <person name="Lance K."/>
            <person name="Lara M."/>
            <person name="Lee W."/>
            <person name="Lennon N."/>
            <person name="Letendre F."/>
            <person name="LeVine R."/>
            <person name="Lipovsky A."/>
            <person name="Liu X."/>
            <person name="Liu J."/>
            <person name="Liu S."/>
            <person name="Lokyitsang T."/>
            <person name="Lokyitsang Y."/>
            <person name="Lubonja R."/>
            <person name="Lui A."/>
            <person name="MacDonald P."/>
            <person name="Magnisalis V."/>
            <person name="Maru K."/>
            <person name="Matthews C."/>
            <person name="McCusker W."/>
            <person name="McDonough S."/>
            <person name="Mehta T."/>
            <person name="Meldrim J."/>
            <person name="Meneus L."/>
            <person name="Mihai O."/>
            <person name="Mihalev A."/>
            <person name="Mihova T."/>
            <person name="Mittelman R."/>
            <person name="Mlenga V."/>
            <person name="Montmayeur A."/>
            <person name="Mulrain L."/>
            <person name="Navidi A."/>
            <person name="Naylor J."/>
            <person name="Negash T."/>
            <person name="Nguyen T."/>
            <person name="Nguyen N."/>
            <person name="Nicol R."/>
            <person name="Norbu C."/>
            <person name="Norbu N."/>
            <person name="Novod N."/>
            <person name="O'Neill B."/>
            <person name="Osman S."/>
            <person name="Markiewicz E."/>
            <person name="Oyono O.L."/>
            <person name="Patti C."/>
            <person name="Phunkhang P."/>
            <person name="Pierre F."/>
            <person name="Priest M."/>
            <person name="Raghuraman S."/>
            <person name="Rege F."/>
            <person name="Reyes R."/>
            <person name="Rise C."/>
            <person name="Rogov P."/>
            <person name="Ross K."/>
            <person name="Ryan E."/>
            <person name="Settipalli S."/>
            <person name="Shea T."/>
            <person name="Sherpa N."/>
            <person name="Shi L."/>
            <person name="Shih D."/>
            <person name="Sparrow T."/>
            <person name="Spaulding J."/>
            <person name="Stalker J."/>
            <person name="Stange-Thomann N."/>
            <person name="Stavropoulos S."/>
            <person name="Stone C."/>
            <person name="Strader C."/>
            <person name="Tesfaye S."/>
            <person name="Thomson T."/>
            <person name="Thoulutsang Y."/>
            <person name="Thoulutsang D."/>
            <person name="Topham K."/>
            <person name="Topping I."/>
            <person name="Tsamla T."/>
            <person name="Vassiliev H."/>
            <person name="Vo A."/>
            <person name="Wangchuk T."/>
            <person name="Wangdi T."/>
            <person name="Weiand M."/>
            <person name="Wilkinson J."/>
            <person name="Wilson A."/>
            <person name="Yadav S."/>
            <person name="Young G."/>
            <person name="Yu Q."/>
            <person name="Zembek L."/>
            <person name="Zhong D."/>
            <person name="Zimmer A."/>
            <person name="Zwirko Z."/>
            <person name="Jaffe D.B."/>
            <person name="Alvarez P."/>
            <person name="Brockman W."/>
            <person name="Butler J."/>
            <person name="Chin C."/>
            <person name="Gnerre S."/>
            <person name="Grabherr M."/>
            <person name="Kleber M."/>
            <person name="Mauceli E."/>
            <person name="MacCallum I."/>
        </authorList>
    </citation>
    <scope>NUCLEOTIDE SEQUENCE [LARGE SCALE GENOMIC DNA]</scope>
    <source>
        <strain evidence="13">Rob3c / Tucson 14021-0248.25</strain>
    </source>
</reference>
<evidence type="ECO:0000256" key="2">
    <source>
        <dbReference type="ARBA" id="ARBA00022679"/>
    </source>
</evidence>
<organism evidence="13">
    <name type="scientific">Drosophila sechellia</name>
    <name type="common">Fruit fly</name>
    <dbReference type="NCBI Taxonomy" id="7238"/>
    <lineage>
        <taxon>Eukaryota</taxon>
        <taxon>Metazoa</taxon>
        <taxon>Ecdysozoa</taxon>
        <taxon>Arthropoda</taxon>
        <taxon>Hexapoda</taxon>
        <taxon>Insecta</taxon>
        <taxon>Pterygota</taxon>
        <taxon>Neoptera</taxon>
        <taxon>Endopterygota</taxon>
        <taxon>Diptera</taxon>
        <taxon>Brachycera</taxon>
        <taxon>Muscomorpha</taxon>
        <taxon>Ephydroidea</taxon>
        <taxon>Drosophilidae</taxon>
        <taxon>Drosophila</taxon>
        <taxon>Sophophora</taxon>
    </lineage>
</organism>
<comment type="subcellular location">
    <subcellularLocation>
        <location evidence="1">Endomembrane system</location>
    </subcellularLocation>
</comment>
<dbReference type="PANTHER" id="PTHR45807:SF7">
    <property type="entry name" value="TYROSINE-PROTEIN KINASE HOPSCOTCH"/>
    <property type="match status" value="1"/>
</dbReference>
<dbReference type="PROSITE" id="PS00107">
    <property type="entry name" value="PROTEIN_KINASE_ATP"/>
    <property type="match status" value="1"/>
</dbReference>
<dbReference type="PROSITE" id="PS50011">
    <property type="entry name" value="PROTEIN_KINASE_DOM"/>
    <property type="match status" value="1"/>
</dbReference>
<accession>B4IE15</accession>
<dbReference type="InterPro" id="IPR020635">
    <property type="entry name" value="Tyr_kinase_cat_dom"/>
</dbReference>
<evidence type="ECO:0000259" key="11">
    <source>
        <dbReference type="PROSITE" id="PS50011"/>
    </source>
</evidence>
<dbReference type="PhylomeDB" id="B4IE15"/>
<dbReference type="GO" id="GO:0007442">
    <property type="term" value="P:hindgut morphogenesis"/>
    <property type="evidence" value="ECO:0007669"/>
    <property type="project" value="EnsemblMetazoa"/>
</dbReference>
<dbReference type="GO" id="GO:0019221">
    <property type="term" value="P:cytokine-mediated signaling pathway"/>
    <property type="evidence" value="ECO:0007669"/>
    <property type="project" value="TreeGrafter"/>
</dbReference>
<dbReference type="PANTHER" id="PTHR45807">
    <property type="entry name" value="TYROSINE-PROTEIN KINASE HOPSCOTCH"/>
    <property type="match status" value="1"/>
</dbReference>
<dbReference type="GO" id="GO:0045317">
    <property type="term" value="P:equator specification"/>
    <property type="evidence" value="ECO:0007669"/>
    <property type="project" value="EnsemblMetazoa"/>
</dbReference>
<dbReference type="EMBL" id="CH480830">
    <property type="protein sequence ID" value="EDW45823.1"/>
    <property type="molecule type" value="Genomic_DNA"/>
</dbReference>
<dbReference type="PRINTS" id="PR00109">
    <property type="entry name" value="TYRKINASE"/>
</dbReference>
<protein>
    <submittedName>
        <fullName evidence="12">GM11244</fullName>
    </submittedName>
</protein>
<dbReference type="HOGENOM" id="CLU_000288_7_40_1"/>
<dbReference type="InterPro" id="IPR011009">
    <property type="entry name" value="Kinase-like_dom_sf"/>
</dbReference>
<keyword evidence="13" id="KW-1185">Reference proteome</keyword>
<dbReference type="GO" id="GO:0045475">
    <property type="term" value="P:locomotor rhythm"/>
    <property type="evidence" value="ECO:0007669"/>
    <property type="project" value="EnsemblMetazoa"/>
</dbReference>
<dbReference type="InterPro" id="IPR051286">
    <property type="entry name" value="JAK"/>
</dbReference>
<dbReference type="STRING" id="7238.B4IE15"/>
<comment type="catalytic activity">
    <reaction evidence="8">
        <text>L-tyrosyl-[protein] + ATP = O-phospho-L-tyrosyl-[protein] + ADP + H(+)</text>
        <dbReference type="Rhea" id="RHEA:10596"/>
        <dbReference type="Rhea" id="RHEA-COMP:10136"/>
        <dbReference type="Rhea" id="RHEA-COMP:20101"/>
        <dbReference type="ChEBI" id="CHEBI:15378"/>
        <dbReference type="ChEBI" id="CHEBI:30616"/>
        <dbReference type="ChEBI" id="CHEBI:46858"/>
        <dbReference type="ChEBI" id="CHEBI:61978"/>
        <dbReference type="ChEBI" id="CHEBI:456216"/>
        <dbReference type="EC" id="2.7.10.1"/>
    </reaction>
</comment>
<keyword evidence="3 9" id="KW-0547">Nucleotide-binding</keyword>
<dbReference type="Gene3D" id="3.30.200.20">
    <property type="entry name" value="Phosphorylase Kinase, domain 1"/>
    <property type="match status" value="1"/>
</dbReference>
<dbReference type="OMA" id="PYETHIG"/>
<dbReference type="Proteomes" id="UP000001292">
    <property type="component" value="Unassembled WGS sequence"/>
</dbReference>
<dbReference type="GO" id="GO:0007298">
    <property type="term" value="P:border follicle cell migration"/>
    <property type="evidence" value="ECO:0007669"/>
    <property type="project" value="EnsemblMetazoa"/>
</dbReference>
<evidence type="ECO:0000256" key="5">
    <source>
        <dbReference type="ARBA" id="ARBA00022840"/>
    </source>
</evidence>
<dbReference type="GO" id="GO:0031453">
    <property type="term" value="P:positive regulation of heterochromatin formation"/>
    <property type="evidence" value="ECO:0007669"/>
    <property type="project" value="EnsemblMetazoa"/>
</dbReference>
<dbReference type="GO" id="GO:0007365">
    <property type="term" value="P:periodic partitioning"/>
    <property type="evidence" value="ECO:0007669"/>
    <property type="project" value="EnsemblMetazoa"/>
</dbReference>
<dbReference type="GO" id="GO:0007455">
    <property type="term" value="P:eye-antennal disc morphogenesis"/>
    <property type="evidence" value="ECO:0007669"/>
    <property type="project" value="EnsemblMetazoa"/>
</dbReference>
<dbReference type="GO" id="GO:0030713">
    <property type="term" value="P:follicle cell of egg chamber stalk formation"/>
    <property type="evidence" value="ECO:0007669"/>
    <property type="project" value="EnsemblMetazoa"/>
</dbReference>
<evidence type="ECO:0000256" key="9">
    <source>
        <dbReference type="PROSITE-ProRule" id="PRU10141"/>
    </source>
</evidence>
<keyword evidence="7" id="KW-0829">Tyrosine-protein kinase</keyword>
<dbReference type="GO" id="GO:0019827">
    <property type="term" value="P:stem cell population maintenance"/>
    <property type="evidence" value="ECO:0007669"/>
    <property type="project" value="EnsemblMetazoa"/>
</dbReference>
<dbReference type="Pfam" id="PF07714">
    <property type="entry name" value="PK_Tyr_Ser-Thr"/>
    <property type="match status" value="1"/>
</dbReference>
<dbReference type="GO" id="GO:0009898">
    <property type="term" value="C:cytoplasmic side of plasma membrane"/>
    <property type="evidence" value="ECO:0007669"/>
    <property type="project" value="EnsemblMetazoa"/>
</dbReference>
<proteinExistence type="predicted"/>
<dbReference type="GO" id="GO:0035206">
    <property type="term" value="P:regulation of hemocyte proliferation"/>
    <property type="evidence" value="ECO:0007669"/>
    <property type="project" value="EnsemblMetazoa"/>
</dbReference>
<dbReference type="GO" id="GO:0007472">
    <property type="term" value="P:wing disc morphogenesis"/>
    <property type="evidence" value="ECO:0007669"/>
    <property type="project" value="EnsemblMetazoa"/>
</dbReference>
<dbReference type="GO" id="GO:0012505">
    <property type="term" value="C:endomembrane system"/>
    <property type="evidence" value="ECO:0007669"/>
    <property type="project" value="UniProtKB-SubCell"/>
</dbReference>
<dbReference type="GO" id="GO:0019100">
    <property type="term" value="P:male germ-line sex determination"/>
    <property type="evidence" value="ECO:0007669"/>
    <property type="project" value="EnsemblMetazoa"/>
</dbReference>
<feature type="compositionally biased region" description="Polar residues" evidence="10">
    <location>
        <begin position="294"/>
        <end position="306"/>
    </location>
</feature>
<dbReference type="PROSITE" id="PS00109">
    <property type="entry name" value="PROTEIN_KINASE_TYR"/>
    <property type="match status" value="1"/>
</dbReference>
<dbReference type="InterPro" id="IPR001245">
    <property type="entry name" value="Ser-Thr/Tyr_kinase_cat_dom"/>
</dbReference>
<feature type="binding site" evidence="9">
    <location>
        <position position="80"/>
    </location>
    <ligand>
        <name>ATP</name>
        <dbReference type="ChEBI" id="CHEBI:30616"/>
    </ligand>
</feature>
<evidence type="ECO:0000256" key="3">
    <source>
        <dbReference type="ARBA" id="ARBA00022741"/>
    </source>
</evidence>
<dbReference type="SMART" id="SM00219">
    <property type="entry name" value="TyrKc"/>
    <property type="match status" value="1"/>
</dbReference>
<dbReference type="GO" id="GO:0005829">
    <property type="term" value="C:cytosol"/>
    <property type="evidence" value="ECO:0007669"/>
    <property type="project" value="EnsemblMetazoa"/>
</dbReference>